<sequence>MNDPFDAGDDEFGLIGSCITGGSDVCYEVFAQVPTDAIQNDRLRSIYELIKGITAKSEQVNLKSIVTEWKRSIPQIAPPFEELSKADELCPSAANYPAFLKAVLEAHHRRQLRAAGDRLIRESAVLTLSVDQIVSNAEAGLTVEASKEDVQSSKSVVGRFLDSTQERFNRKGKLSGITSGFFHLDQKTDGFQLGELTIIAARPSIGKTAIAIAIANAACINERVPTLFVSLEMSDESIVRRMVSSVGSVPMQSIKTGDLDQGGMKAMSTASGKIANSPIHFVSGSSISNISSVTAVIRRAVRKWKVQLVIIDYLQKIHGSRAAEKKTYEIAEVSGKLKAVATDTKTAIVALAQLNRENEKDKGRIPRLTDLADSGQIERDADLVLLLNRDRNEPQGEAVIAISKQRDGECGLVNLWYEGQYCRFTDPSPIY</sequence>
<protein>
    <submittedName>
        <fullName evidence="2">DnaB Replicative DNA helicase</fullName>
    </submittedName>
</protein>
<name>A0A6J7WF30_9CAUD</name>
<keyword evidence="2" id="KW-0547">Nucleotide-binding</keyword>
<dbReference type="InterPro" id="IPR007694">
    <property type="entry name" value="DNA_helicase_DnaB-like_C"/>
</dbReference>
<keyword evidence="2" id="KW-0067">ATP-binding</keyword>
<dbReference type="PROSITE" id="PS51199">
    <property type="entry name" value="SF4_HELICASE"/>
    <property type="match status" value="1"/>
</dbReference>
<dbReference type="PANTHER" id="PTHR30153">
    <property type="entry name" value="REPLICATIVE DNA HELICASE DNAB"/>
    <property type="match status" value="1"/>
</dbReference>
<dbReference type="GO" id="GO:0005524">
    <property type="term" value="F:ATP binding"/>
    <property type="evidence" value="ECO:0007669"/>
    <property type="project" value="InterPro"/>
</dbReference>
<dbReference type="InterPro" id="IPR016136">
    <property type="entry name" value="DNA_helicase_N/primase_C"/>
</dbReference>
<dbReference type="SUPFAM" id="SSF48024">
    <property type="entry name" value="N-terminal domain of DnaB helicase"/>
    <property type="match status" value="1"/>
</dbReference>
<evidence type="ECO:0000313" key="2">
    <source>
        <dbReference type="EMBL" id="CAB5194662.1"/>
    </source>
</evidence>
<proteinExistence type="predicted"/>
<evidence type="ECO:0000259" key="1">
    <source>
        <dbReference type="PROSITE" id="PS51199"/>
    </source>
</evidence>
<feature type="domain" description="SF4 helicase" evidence="1">
    <location>
        <begin position="170"/>
        <end position="431"/>
    </location>
</feature>
<accession>A0A6J7WF30</accession>
<dbReference type="InterPro" id="IPR027417">
    <property type="entry name" value="P-loop_NTPase"/>
</dbReference>
<dbReference type="InterPro" id="IPR036185">
    <property type="entry name" value="DNA_heli_DnaB-like_N_sf"/>
</dbReference>
<dbReference type="Gene3D" id="1.10.860.10">
    <property type="entry name" value="DNAb Helicase, Chain A"/>
    <property type="match status" value="1"/>
</dbReference>
<dbReference type="EMBL" id="LR798221">
    <property type="protein sequence ID" value="CAB5194662.1"/>
    <property type="molecule type" value="Genomic_DNA"/>
</dbReference>
<dbReference type="PANTHER" id="PTHR30153:SF2">
    <property type="entry name" value="REPLICATIVE DNA HELICASE"/>
    <property type="match status" value="1"/>
</dbReference>
<dbReference type="Gene3D" id="3.40.50.300">
    <property type="entry name" value="P-loop containing nucleotide triphosphate hydrolases"/>
    <property type="match status" value="1"/>
</dbReference>
<keyword evidence="2" id="KW-0378">Hydrolase</keyword>
<dbReference type="SUPFAM" id="SSF52540">
    <property type="entry name" value="P-loop containing nucleoside triphosphate hydrolases"/>
    <property type="match status" value="1"/>
</dbReference>
<keyword evidence="2" id="KW-0347">Helicase</keyword>
<gene>
    <name evidence="2" type="ORF">UFOVP175_13</name>
</gene>
<dbReference type="GO" id="GO:0006260">
    <property type="term" value="P:DNA replication"/>
    <property type="evidence" value="ECO:0007669"/>
    <property type="project" value="InterPro"/>
</dbReference>
<reference evidence="2" key="1">
    <citation type="submission" date="2020-05" db="EMBL/GenBank/DDBJ databases">
        <authorList>
            <person name="Chiriac C."/>
            <person name="Salcher M."/>
            <person name="Ghai R."/>
            <person name="Kavagutti S V."/>
        </authorList>
    </citation>
    <scope>NUCLEOTIDE SEQUENCE</scope>
</reference>
<dbReference type="Pfam" id="PF03796">
    <property type="entry name" value="DnaB_C"/>
    <property type="match status" value="1"/>
</dbReference>
<dbReference type="GO" id="GO:0003678">
    <property type="term" value="F:DNA helicase activity"/>
    <property type="evidence" value="ECO:0007669"/>
    <property type="project" value="InterPro"/>
</dbReference>
<organism evidence="2">
    <name type="scientific">uncultured Caudovirales phage</name>
    <dbReference type="NCBI Taxonomy" id="2100421"/>
    <lineage>
        <taxon>Viruses</taxon>
        <taxon>Duplodnaviria</taxon>
        <taxon>Heunggongvirae</taxon>
        <taxon>Uroviricota</taxon>
        <taxon>Caudoviricetes</taxon>
        <taxon>Peduoviridae</taxon>
        <taxon>Maltschvirus</taxon>
        <taxon>Maltschvirus maltsch</taxon>
    </lineage>
</organism>